<sequence>MVARVTQLTPYKRIVVKVGSALLVQDGALRRSWLTRLCGDISVLQSNGTEVIIVSSGAIALGCEALKMNRSELSLAQKQACAAVGQSILTRAYDDALAAFGHRSAQALLTLDDTEDRRRWLNARATLSTLLNLNVVPVVNENDTVATQEIRYGDNDRLAARTAQMIGADLLILLSDVDGLYTSDPRQSDTAEHIDDVSVIDETILAMGGDANADSGVGSGGMATKLLAAKICMSAGCDMIICDGTKDGALGLLGTGARHTIFRAASDPKGARAQWIAGSLAPSGTLLIDTGAETALRSGRSLLAAGLSSISGHFSKGDTVGIRMSDGREIARGLSSYDSQDLAPICGLRSENITHPAGPVVVHRDNLVML</sequence>
<dbReference type="InterPro" id="IPR019797">
    <property type="entry name" value="Glutamate_5-kinase_CS"/>
</dbReference>
<evidence type="ECO:0000256" key="6">
    <source>
        <dbReference type="ARBA" id="ARBA00022777"/>
    </source>
</evidence>
<dbReference type="PANTHER" id="PTHR43654:SF1">
    <property type="entry name" value="ISOPENTENYL PHOSPHATE KINASE"/>
    <property type="match status" value="1"/>
</dbReference>
<dbReference type="PIRSF" id="PIRSF000729">
    <property type="entry name" value="GK"/>
    <property type="match status" value="1"/>
</dbReference>
<dbReference type="InterPro" id="IPR011529">
    <property type="entry name" value="Glu_5kinase"/>
</dbReference>
<evidence type="ECO:0000256" key="7">
    <source>
        <dbReference type="ARBA" id="ARBA00022840"/>
    </source>
</evidence>
<keyword evidence="1 8" id="KW-0963">Cytoplasm</keyword>
<comment type="pathway">
    <text evidence="8">Amino-acid biosynthesis; L-proline biosynthesis; L-glutamate 5-semialdehyde from L-glutamate: step 1/2.</text>
</comment>
<dbReference type="InterPro" id="IPR015947">
    <property type="entry name" value="PUA-like_sf"/>
</dbReference>
<feature type="binding site" evidence="8">
    <location>
        <position position="143"/>
    </location>
    <ligand>
        <name>substrate</name>
    </ligand>
</feature>
<evidence type="ECO:0000256" key="8">
    <source>
        <dbReference type="HAMAP-Rule" id="MF_00456"/>
    </source>
</evidence>
<gene>
    <name evidence="8 10" type="primary">proB</name>
    <name evidence="10" type="ORF">GCM10007853_10260</name>
</gene>
<dbReference type="Pfam" id="PF01472">
    <property type="entry name" value="PUA"/>
    <property type="match status" value="1"/>
</dbReference>
<evidence type="ECO:0000313" key="10">
    <source>
        <dbReference type="EMBL" id="GLQ23152.1"/>
    </source>
</evidence>
<comment type="subcellular location">
    <subcellularLocation>
        <location evidence="8">Cytoplasm</location>
    </subcellularLocation>
</comment>
<keyword evidence="2 8" id="KW-0028">Amino-acid biosynthesis</keyword>
<feature type="domain" description="PUA" evidence="9">
    <location>
        <begin position="284"/>
        <end position="358"/>
    </location>
</feature>
<evidence type="ECO:0000259" key="9">
    <source>
        <dbReference type="SMART" id="SM00359"/>
    </source>
</evidence>
<dbReference type="InterPro" id="IPR001048">
    <property type="entry name" value="Asp/Glu/Uridylate_kinase"/>
</dbReference>
<dbReference type="Proteomes" id="UP001161391">
    <property type="component" value="Unassembled WGS sequence"/>
</dbReference>
<feature type="binding site" evidence="8">
    <location>
        <begin position="219"/>
        <end position="225"/>
    </location>
    <ligand>
        <name>ATP</name>
        <dbReference type="ChEBI" id="CHEBI:30616"/>
    </ligand>
</feature>
<keyword evidence="3 8" id="KW-0641">Proline biosynthesis</keyword>
<feature type="binding site" evidence="8">
    <location>
        <begin position="175"/>
        <end position="176"/>
    </location>
    <ligand>
        <name>ATP</name>
        <dbReference type="ChEBI" id="CHEBI:30616"/>
    </ligand>
</feature>
<dbReference type="InterPro" id="IPR041739">
    <property type="entry name" value="G5K_ProB"/>
</dbReference>
<dbReference type="Gene3D" id="3.40.1160.10">
    <property type="entry name" value="Acetylglutamate kinase-like"/>
    <property type="match status" value="2"/>
</dbReference>
<dbReference type="SUPFAM" id="SSF53633">
    <property type="entry name" value="Carbamate kinase-like"/>
    <property type="match status" value="1"/>
</dbReference>
<dbReference type="SMART" id="SM00359">
    <property type="entry name" value="PUA"/>
    <property type="match status" value="1"/>
</dbReference>
<evidence type="ECO:0000256" key="5">
    <source>
        <dbReference type="ARBA" id="ARBA00022741"/>
    </source>
</evidence>
<dbReference type="HAMAP" id="MF_00456">
    <property type="entry name" value="ProB"/>
    <property type="match status" value="1"/>
</dbReference>
<evidence type="ECO:0000256" key="1">
    <source>
        <dbReference type="ARBA" id="ARBA00022490"/>
    </source>
</evidence>
<evidence type="ECO:0000313" key="11">
    <source>
        <dbReference type="Proteomes" id="UP001161391"/>
    </source>
</evidence>
<dbReference type="InterPro" id="IPR036393">
    <property type="entry name" value="AceGlu_kinase-like_sf"/>
</dbReference>
<feature type="binding site" evidence="8">
    <location>
        <position position="155"/>
    </location>
    <ligand>
        <name>substrate</name>
    </ligand>
</feature>
<dbReference type="EC" id="2.7.2.11" evidence="8"/>
<feature type="binding site" evidence="8">
    <location>
        <position position="56"/>
    </location>
    <ligand>
        <name>substrate</name>
    </ligand>
</feature>
<keyword evidence="11" id="KW-1185">Reference proteome</keyword>
<dbReference type="SUPFAM" id="SSF88697">
    <property type="entry name" value="PUA domain-like"/>
    <property type="match status" value="1"/>
</dbReference>
<dbReference type="Pfam" id="PF00696">
    <property type="entry name" value="AA_kinase"/>
    <property type="match status" value="1"/>
</dbReference>
<keyword evidence="6 8" id="KW-0418">Kinase</keyword>
<dbReference type="InterPro" id="IPR005715">
    <property type="entry name" value="Glu_5kinase/COase_Synthase"/>
</dbReference>
<proteinExistence type="inferred from homology"/>
<accession>A0ABQ5V9X8</accession>
<organism evidence="10 11">
    <name type="scientific">Algimonas ampicilliniresistens</name>
    <dbReference type="NCBI Taxonomy" id="1298735"/>
    <lineage>
        <taxon>Bacteria</taxon>
        <taxon>Pseudomonadati</taxon>
        <taxon>Pseudomonadota</taxon>
        <taxon>Alphaproteobacteria</taxon>
        <taxon>Maricaulales</taxon>
        <taxon>Robiginitomaculaceae</taxon>
        <taxon>Algimonas</taxon>
    </lineage>
</organism>
<dbReference type="InterPro" id="IPR001057">
    <property type="entry name" value="Glu/AcGlu_kinase"/>
</dbReference>
<dbReference type="NCBIfam" id="TIGR01027">
    <property type="entry name" value="proB"/>
    <property type="match status" value="1"/>
</dbReference>
<evidence type="ECO:0000256" key="2">
    <source>
        <dbReference type="ARBA" id="ARBA00022605"/>
    </source>
</evidence>
<evidence type="ECO:0000256" key="4">
    <source>
        <dbReference type="ARBA" id="ARBA00022679"/>
    </source>
</evidence>
<feature type="binding site" evidence="8">
    <location>
        <position position="17"/>
    </location>
    <ligand>
        <name>ATP</name>
        <dbReference type="ChEBI" id="CHEBI:30616"/>
    </ligand>
</feature>
<comment type="catalytic activity">
    <reaction evidence="8">
        <text>L-glutamate + ATP = L-glutamyl 5-phosphate + ADP</text>
        <dbReference type="Rhea" id="RHEA:14877"/>
        <dbReference type="ChEBI" id="CHEBI:29985"/>
        <dbReference type="ChEBI" id="CHEBI:30616"/>
        <dbReference type="ChEBI" id="CHEBI:58274"/>
        <dbReference type="ChEBI" id="CHEBI:456216"/>
        <dbReference type="EC" id="2.7.2.11"/>
    </reaction>
</comment>
<reference evidence="10" key="2">
    <citation type="submission" date="2023-01" db="EMBL/GenBank/DDBJ databases">
        <title>Draft genome sequence of Algimonas ampicilliniresistens strain NBRC 108219.</title>
        <authorList>
            <person name="Sun Q."/>
            <person name="Mori K."/>
        </authorList>
    </citation>
    <scope>NUCLEOTIDE SEQUENCE</scope>
    <source>
        <strain evidence="10">NBRC 108219</strain>
    </source>
</reference>
<keyword evidence="7 8" id="KW-0067">ATP-binding</keyword>
<dbReference type="PANTHER" id="PTHR43654">
    <property type="entry name" value="GLUTAMATE 5-KINASE"/>
    <property type="match status" value="1"/>
</dbReference>
<protein>
    <recommendedName>
        <fullName evidence="8">Glutamate 5-kinase</fullName>
        <ecNumber evidence="8">2.7.2.11</ecNumber>
    </recommendedName>
    <alternativeName>
        <fullName evidence="8">Gamma-glutamyl kinase</fullName>
        <shortName evidence="8">GK</shortName>
    </alternativeName>
</protein>
<dbReference type="Gene3D" id="2.30.130.10">
    <property type="entry name" value="PUA domain"/>
    <property type="match status" value="1"/>
</dbReference>
<dbReference type="EMBL" id="BSNK01000001">
    <property type="protein sequence ID" value="GLQ23152.1"/>
    <property type="molecule type" value="Genomic_DNA"/>
</dbReference>
<reference evidence="10" key="1">
    <citation type="journal article" date="2014" name="Int. J. Syst. Evol. Microbiol.">
        <title>Complete genome of a new Firmicutes species belonging to the dominant human colonic microbiota ('Ruminococcus bicirculans') reveals two chromosomes and a selective capacity to utilize plant glucans.</title>
        <authorList>
            <consortium name="NISC Comparative Sequencing Program"/>
            <person name="Wegmann U."/>
            <person name="Louis P."/>
            <person name="Goesmann A."/>
            <person name="Henrissat B."/>
            <person name="Duncan S.H."/>
            <person name="Flint H.J."/>
        </authorList>
    </citation>
    <scope>NUCLEOTIDE SEQUENCE</scope>
    <source>
        <strain evidence="10">NBRC 108219</strain>
    </source>
</reference>
<keyword evidence="5 8" id="KW-0547">Nucleotide-binding</keyword>
<comment type="caution">
    <text evidence="10">The sequence shown here is derived from an EMBL/GenBank/DDBJ whole genome shotgun (WGS) entry which is preliminary data.</text>
</comment>
<dbReference type="InterPro" id="IPR002478">
    <property type="entry name" value="PUA"/>
</dbReference>
<name>A0ABQ5V9X8_9PROT</name>
<dbReference type="PROSITE" id="PS00902">
    <property type="entry name" value="GLUTAMATE_5_KINASE"/>
    <property type="match status" value="1"/>
</dbReference>
<dbReference type="PROSITE" id="PS50890">
    <property type="entry name" value="PUA"/>
    <property type="match status" value="1"/>
</dbReference>
<comment type="similarity">
    <text evidence="8">Belongs to the glutamate 5-kinase family.</text>
</comment>
<evidence type="ECO:0000256" key="3">
    <source>
        <dbReference type="ARBA" id="ARBA00022650"/>
    </source>
</evidence>
<comment type="function">
    <text evidence="8">Catalyzes the transfer of a phosphate group to glutamate to form L-glutamate 5-phosphate.</text>
</comment>
<dbReference type="PRINTS" id="PR00474">
    <property type="entry name" value="GLU5KINASE"/>
</dbReference>
<dbReference type="CDD" id="cd21157">
    <property type="entry name" value="PUA_G5K"/>
    <property type="match status" value="1"/>
</dbReference>
<dbReference type="CDD" id="cd04242">
    <property type="entry name" value="AAK_G5K_ProB"/>
    <property type="match status" value="1"/>
</dbReference>
<dbReference type="InterPro" id="IPR036974">
    <property type="entry name" value="PUA_sf"/>
</dbReference>
<keyword evidence="4 8" id="KW-0808">Transferase</keyword>